<organism evidence="3 4">
    <name type="scientific">Pseudaminobacter soli</name>
    <name type="common">ex Li et al. 2025</name>
    <dbReference type="NCBI Taxonomy" id="1295366"/>
    <lineage>
        <taxon>Bacteria</taxon>
        <taxon>Pseudomonadati</taxon>
        <taxon>Pseudomonadota</taxon>
        <taxon>Alphaproteobacteria</taxon>
        <taxon>Hyphomicrobiales</taxon>
        <taxon>Phyllobacteriaceae</taxon>
        <taxon>Pseudaminobacter</taxon>
    </lineage>
</organism>
<protein>
    <submittedName>
        <fullName evidence="3">Transcriptional regulator</fullName>
    </submittedName>
</protein>
<dbReference type="GO" id="GO:0003700">
    <property type="term" value="F:DNA-binding transcription factor activity"/>
    <property type="evidence" value="ECO:0007669"/>
    <property type="project" value="TreeGrafter"/>
</dbReference>
<dbReference type="InterPro" id="IPR001387">
    <property type="entry name" value="Cro/C1-type_HTH"/>
</dbReference>
<reference evidence="3 4" key="1">
    <citation type="submission" date="2018-03" db="EMBL/GenBank/DDBJ databases">
        <title>The draft genome of Mesorhizobium soli JCM 19897.</title>
        <authorList>
            <person name="Li L."/>
            <person name="Liu L."/>
            <person name="Liang L."/>
            <person name="Wang T."/>
            <person name="Zhang X."/>
        </authorList>
    </citation>
    <scope>NUCLEOTIDE SEQUENCE [LARGE SCALE GENOMIC DNA]</scope>
    <source>
        <strain evidence="3 4">JCM 19897</strain>
    </source>
</reference>
<dbReference type="Pfam" id="PF01381">
    <property type="entry name" value="HTH_3"/>
    <property type="match status" value="1"/>
</dbReference>
<evidence type="ECO:0000259" key="2">
    <source>
        <dbReference type="PROSITE" id="PS50943"/>
    </source>
</evidence>
<evidence type="ECO:0000313" key="4">
    <source>
        <dbReference type="Proteomes" id="UP000240653"/>
    </source>
</evidence>
<sequence length="70" mass="8145">MKSLENFARNLRRLRNERKLSQEELGFQVGMHRTSINNLESRRHSPSLKNMARIAEALGVKVDDLIQDPE</sequence>
<dbReference type="GO" id="GO:0003677">
    <property type="term" value="F:DNA binding"/>
    <property type="evidence" value="ECO:0007669"/>
    <property type="project" value="UniProtKB-KW"/>
</dbReference>
<dbReference type="AlphaFoldDB" id="A0A2P7S557"/>
<dbReference type="RefSeq" id="WP_106726134.1">
    <property type="nucleotide sequence ID" value="NZ_PXYL01000013.1"/>
</dbReference>
<dbReference type="InterPro" id="IPR010982">
    <property type="entry name" value="Lambda_DNA-bd_dom_sf"/>
</dbReference>
<dbReference type="Proteomes" id="UP000240653">
    <property type="component" value="Unassembled WGS sequence"/>
</dbReference>
<name>A0A2P7S557_9HYPH</name>
<evidence type="ECO:0000256" key="1">
    <source>
        <dbReference type="ARBA" id="ARBA00023125"/>
    </source>
</evidence>
<dbReference type="PANTHER" id="PTHR46797:SF1">
    <property type="entry name" value="METHYLPHOSPHONATE SYNTHASE"/>
    <property type="match status" value="1"/>
</dbReference>
<dbReference type="GO" id="GO:0005829">
    <property type="term" value="C:cytosol"/>
    <property type="evidence" value="ECO:0007669"/>
    <property type="project" value="TreeGrafter"/>
</dbReference>
<dbReference type="PANTHER" id="PTHR46797">
    <property type="entry name" value="HTH-TYPE TRANSCRIPTIONAL REGULATOR"/>
    <property type="match status" value="1"/>
</dbReference>
<comment type="caution">
    <text evidence="3">The sequence shown here is derived from an EMBL/GenBank/DDBJ whole genome shotgun (WGS) entry which is preliminary data.</text>
</comment>
<dbReference type="SMART" id="SM00530">
    <property type="entry name" value="HTH_XRE"/>
    <property type="match status" value="1"/>
</dbReference>
<dbReference type="EMBL" id="PXYL01000013">
    <property type="protein sequence ID" value="PSJ57600.1"/>
    <property type="molecule type" value="Genomic_DNA"/>
</dbReference>
<dbReference type="SUPFAM" id="SSF47413">
    <property type="entry name" value="lambda repressor-like DNA-binding domains"/>
    <property type="match status" value="1"/>
</dbReference>
<keyword evidence="4" id="KW-1185">Reference proteome</keyword>
<accession>A0A2P7S557</accession>
<gene>
    <name evidence="3" type="ORF">C7I85_21780</name>
</gene>
<keyword evidence="1" id="KW-0238">DNA-binding</keyword>
<dbReference type="Gene3D" id="1.10.260.40">
    <property type="entry name" value="lambda repressor-like DNA-binding domains"/>
    <property type="match status" value="1"/>
</dbReference>
<feature type="domain" description="HTH cro/C1-type" evidence="2">
    <location>
        <begin position="11"/>
        <end position="65"/>
    </location>
</feature>
<proteinExistence type="predicted"/>
<dbReference type="PROSITE" id="PS50943">
    <property type="entry name" value="HTH_CROC1"/>
    <property type="match status" value="1"/>
</dbReference>
<dbReference type="InterPro" id="IPR050807">
    <property type="entry name" value="TransReg_Diox_bact_type"/>
</dbReference>
<dbReference type="CDD" id="cd00093">
    <property type="entry name" value="HTH_XRE"/>
    <property type="match status" value="1"/>
</dbReference>
<evidence type="ECO:0000313" key="3">
    <source>
        <dbReference type="EMBL" id="PSJ57600.1"/>
    </source>
</evidence>
<dbReference type="OrthoDB" id="2986852at2"/>